<comment type="caution">
    <text evidence="2">The sequence shown here is derived from an EMBL/GenBank/DDBJ whole genome shotgun (WGS) entry which is preliminary data.</text>
</comment>
<dbReference type="InterPro" id="IPR037523">
    <property type="entry name" value="VOC_core"/>
</dbReference>
<evidence type="ECO:0000259" key="1">
    <source>
        <dbReference type="PROSITE" id="PS51819"/>
    </source>
</evidence>
<accession>A0ABS8AAI4</accession>
<reference evidence="2" key="1">
    <citation type="submission" date="2021-10" db="EMBL/GenBank/DDBJ databases">
        <authorList>
            <person name="Dean J.D."/>
            <person name="Kim M.K."/>
            <person name="Newey C.N."/>
            <person name="Stoker T.S."/>
            <person name="Thompson D.W."/>
            <person name="Grose J.H."/>
        </authorList>
    </citation>
    <scope>NUCLEOTIDE SEQUENCE</scope>
    <source>
        <strain evidence="2">BT635</strain>
    </source>
</reference>
<name>A0ABS8AAI4_9BACT</name>
<dbReference type="Pfam" id="PF00903">
    <property type="entry name" value="Glyoxalase"/>
    <property type="match status" value="1"/>
</dbReference>
<dbReference type="RefSeq" id="WP_226184268.1">
    <property type="nucleotide sequence ID" value="NZ_JAJADQ010000003.1"/>
</dbReference>
<dbReference type="PANTHER" id="PTHR36437">
    <property type="entry name" value="GLYOXALASE/BLEOMYCIN RESISTANCE PROTEIN/DIOXYGENASE"/>
    <property type="match status" value="1"/>
</dbReference>
<sequence>MTQLATFVVVVSNVEASIVFYCKFLGFIIAYDWHKAGEERIVRLRNKDYNIHLSLQLPLSDWEQQPAGKQSGNYPYITLEVSDLEQHYNALVQNRAPLTRDLVSTLFGNFAYLTDPDGNKICLSEYWVDA</sequence>
<dbReference type="EMBL" id="JAJADQ010000003">
    <property type="protein sequence ID" value="MCB2377402.1"/>
    <property type="molecule type" value="Genomic_DNA"/>
</dbReference>
<dbReference type="Proteomes" id="UP001165297">
    <property type="component" value="Unassembled WGS sequence"/>
</dbReference>
<organism evidence="2 3">
    <name type="scientific">Hymenobacter nitidus</name>
    <dbReference type="NCBI Taxonomy" id="2880929"/>
    <lineage>
        <taxon>Bacteria</taxon>
        <taxon>Pseudomonadati</taxon>
        <taxon>Bacteroidota</taxon>
        <taxon>Cytophagia</taxon>
        <taxon>Cytophagales</taxon>
        <taxon>Hymenobacteraceae</taxon>
        <taxon>Hymenobacter</taxon>
    </lineage>
</organism>
<evidence type="ECO:0000313" key="3">
    <source>
        <dbReference type="Proteomes" id="UP001165297"/>
    </source>
</evidence>
<dbReference type="PROSITE" id="PS51819">
    <property type="entry name" value="VOC"/>
    <property type="match status" value="1"/>
</dbReference>
<evidence type="ECO:0000313" key="2">
    <source>
        <dbReference type="EMBL" id="MCB2377402.1"/>
    </source>
</evidence>
<gene>
    <name evidence="2" type="ORF">LGH70_07410</name>
</gene>
<dbReference type="SUPFAM" id="SSF54593">
    <property type="entry name" value="Glyoxalase/Bleomycin resistance protein/Dihydroxybiphenyl dioxygenase"/>
    <property type="match status" value="1"/>
</dbReference>
<feature type="domain" description="VOC" evidence="1">
    <location>
        <begin position="3"/>
        <end position="126"/>
    </location>
</feature>
<keyword evidence="3" id="KW-1185">Reference proteome</keyword>
<dbReference type="InterPro" id="IPR004360">
    <property type="entry name" value="Glyas_Fos-R_dOase_dom"/>
</dbReference>
<dbReference type="CDD" id="cd06587">
    <property type="entry name" value="VOC"/>
    <property type="match status" value="1"/>
</dbReference>
<dbReference type="InterPro" id="IPR029068">
    <property type="entry name" value="Glyas_Bleomycin-R_OHBP_Dase"/>
</dbReference>
<dbReference type="Gene3D" id="3.10.180.10">
    <property type="entry name" value="2,3-Dihydroxybiphenyl 1,2-Dioxygenase, domain 1"/>
    <property type="match status" value="1"/>
</dbReference>
<dbReference type="PANTHER" id="PTHR36437:SF2">
    <property type="entry name" value="GLYOXALASE_BLEOMYCIN RESISTANCE PROTEIN_DIOXYGENASE"/>
    <property type="match status" value="1"/>
</dbReference>
<protein>
    <submittedName>
        <fullName evidence="2">VOC family protein</fullName>
    </submittedName>
</protein>
<proteinExistence type="predicted"/>